<organism evidence="1">
    <name type="scientific">marine metagenome</name>
    <dbReference type="NCBI Taxonomy" id="408172"/>
    <lineage>
        <taxon>unclassified sequences</taxon>
        <taxon>metagenomes</taxon>
        <taxon>ecological metagenomes</taxon>
    </lineage>
</organism>
<feature type="non-terminal residue" evidence="1">
    <location>
        <position position="261"/>
    </location>
</feature>
<dbReference type="AlphaFoldDB" id="A0A382YUT8"/>
<proteinExistence type="predicted"/>
<accession>A0A382YUT8</accession>
<name>A0A382YUT8_9ZZZZ</name>
<dbReference type="Gene3D" id="2.60.40.10">
    <property type="entry name" value="Immunoglobulins"/>
    <property type="match status" value="1"/>
</dbReference>
<evidence type="ECO:0008006" key="2">
    <source>
        <dbReference type="Google" id="ProtNLM"/>
    </source>
</evidence>
<protein>
    <recommendedName>
        <fullName evidence="2">PKD domain-containing protein</fullName>
    </recommendedName>
</protein>
<reference evidence="1" key="1">
    <citation type="submission" date="2018-05" db="EMBL/GenBank/DDBJ databases">
        <authorList>
            <person name="Lanie J.A."/>
            <person name="Ng W.-L."/>
            <person name="Kazmierczak K.M."/>
            <person name="Andrzejewski T.M."/>
            <person name="Davidsen T.M."/>
            <person name="Wayne K.J."/>
            <person name="Tettelin H."/>
            <person name="Glass J.I."/>
            <person name="Rusch D."/>
            <person name="Podicherti R."/>
            <person name="Tsui H.-C.T."/>
            <person name="Winkler M.E."/>
        </authorList>
    </citation>
    <scope>NUCLEOTIDE SEQUENCE</scope>
</reference>
<evidence type="ECO:0000313" key="1">
    <source>
        <dbReference type="EMBL" id="SVD87022.1"/>
    </source>
</evidence>
<gene>
    <name evidence="1" type="ORF">METZ01_LOCUS439876</name>
</gene>
<sequence>SSDEIKINKSSNAAPVAILKSQPASWNIPTDRVLRLDARESYDPEGQALMFDWAASHLEEIELRPLGQARAEAVFARPGLYGFTVRVTDEAGKVTRVEREAAVHGTTGFSGFTEPLLREYWATANVAPRGNFSPYSWYSLDDVPGWLELQVLDTAAKPLAKANPQYPFINRPLPASSDWALQAKLRLVSRQFGDYDAGLMAVLGEGAGAARYTIGFNDGTRLMIRKVSLGGNATTLKSRNIAFKQIAVRIVREGSELVFEW</sequence>
<dbReference type="EMBL" id="UINC01178710">
    <property type="protein sequence ID" value="SVD87022.1"/>
    <property type="molecule type" value="Genomic_DNA"/>
</dbReference>
<feature type="non-terminal residue" evidence="1">
    <location>
        <position position="1"/>
    </location>
</feature>
<dbReference type="InterPro" id="IPR013783">
    <property type="entry name" value="Ig-like_fold"/>
</dbReference>